<feature type="short sequence motif" description="HXTX 2" evidence="2">
    <location>
        <begin position="180"/>
        <end position="183"/>
    </location>
</feature>
<keyword evidence="1 2" id="KW-0378">Hydrolase</keyword>
<evidence type="ECO:0000256" key="2">
    <source>
        <dbReference type="HAMAP-Rule" id="MF_01940"/>
    </source>
</evidence>
<keyword evidence="3" id="KW-0436">Ligase</keyword>
<dbReference type="SUPFAM" id="SSF55144">
    <property type="entry name" value="LigT-like"/>
    <property type="match status" value="1"/>
</dbReference>
<dbReference type="InterPro" id="IPR004175">
    <property type="entry name" value="RNA_CPDase"/>
</dbReference>
<dbReference type="Gene3D" id="3.90.1140.10">
    <property type="entry name" value="Cyclic phosphodiesterase"/>
    <property type="match status" value="1"/>
</dbReference>
<dbReference type="PANTHER" id="PTHR35561:SF1">
    <property type="entry name" value="RNA 2',3'-CYCLIC PHOSPHODIESTERASE"/>
    <property type="match status" value="1"/>
</dbReference>
<dbReference type="NCBIfam" id="TIGR02258">
    <property type="entry name" value="2_5_ligase"/>
    <property type="match status" value="1"/>
</dbReference>
<feature type="active site" description="Proton acceptor" evidence="2">
    <location>
        <position position="180"/>
    </location>
</feature>
<comment type="catalytic activity">
    <reaction evidence="2">
        <text>a 3'-end 2',3'-cyclophospho-ribonucleotide-RNA + H2O = a 3'-end 2'-phospho-ribonucleotide-RNA + H(+)</text>
        <dbReference type="Rhea" id="RHEA:11828"/>
        <dbReference type="Rhea" id="RHEA-COMP:10464"/>
        <dbReference type="Rhea" id="RHEA-COMP:17353"/>
        <dbReference type="ChEBI" id="CHEBI:15377"/>
        <dbReference type="ChEBI" id="CHEBI:15378"/>
        <dbReference type="ChEBI" id="CHEBI:83064"/>
        <dbReference type="ChEBI" id="CHEBI:173113"/>
        <dbReference type="EC" id="3.1.4.58"/>
    </reaction>
</comment>
<dbReference type="EMBL" id="CSTE01000001">
    <property type="protein sequence ID" value="CQR49289.1"/>
    <property type="molecule type" value="Genomic_DNA"/>
</dbReference>
<sequence>MSAPPTTVVSFVRHAHAPSVPDAERARGLSRRGPSLIHLSMCITSDSGRLSAMRCFLAVDLPDSLAAGVAAVQDRLSDADGLRFTDPEGAHITVKFLGEVSPDRIAEVEDAVESAVEDAGVGPFDASVGGLGAFPSLDYIRVVWLGVGDGTAELTRLHEAIERETTAIGFDPEDHDFTPHATLARMDDARGKDLVRRVVEGESPTVGSFRVREVRLKKSELGPDGPEYETVTRFSL</sequence>
<dbReference type="GO" id="GO:0016874">
    <property type="term" value="F:ligase activity"/>
    <property type="evidence" value="ECO:0007669"/>
    <property type="project" value="UniProtKB-KW"/>
</dbReference>
<name>A0A0D6JN37_9EURY</name>
<evidence type="ECO:0000313" key="4">
    <source>
        <dbReference type="Proteomes" id="UP000198902"/>
    </source>
</evidence>
<dbReference type="Proteomes" id="UP000198902">
    <property type="component" value="Unassembled WGS sequence"/>
</dbReference>
<comment type="function">
    <text evidence="2">Hydrolyzes RNA 2',3'-cyclic phosphodiester to an RNA 2'-phosphomonoester.</text>
</comment>
<organism evidence="3 4">
    <name type="scientific">Haloferax massiliensis</name>
    <dbReference type="NCBI Taxonomy" id="1476858"/>
    <lineage>
        <taxon>Archaea</taxon>
        <taxon>Methanobacteriati</taxon>
        <taxon>Methanobacteriota</taxon>
        <taxon>Stenosarchaea group</taxon>
        <taxon>Halobacteria</taxon>
        <taxon>Halobacteriales</taxon>
        <taxon>Haloferacaceae</taxon>
        <taxon>Haloferax</taxon>
    </lineage>
</organism>
<dbReference type="Pfam" id="PF13563">
    <property type="entry name" value="2_5_RNA_ligase2"/>
    <property type="match status" value="1"/>
</dbReference>
<keyword evidence="4" id="KW-1185">Reference proteome</keyword>
<gene>
    <name evidence="3" type="ORF">BN996_00746</name>
</gene>
<dbReference type="HAMAP" id="MF_01940">
    <property type="entry name" value="RNA_CPDase"/>
    <property type="match status" value="1"/>
</dbReference>
<reference evidence="4" key="1">
    <citation type="submission" date="2015-03" db="EMBL/GenBank/DDBJ databases">
        <authorList>
            <person name="Urmite Genomes"/>
        </authorList>
    </citation>
    <scope>NUCLEOTIDE SEQUENCE [LARGE SCALE GENOMIC DNA]</scope>
    <source>
        <strain evidence="4">Arc-Hr</strain>
    </source>
</reference>
<feature type="active site" description="Proton donor" evidence="2">
    <location>
        <position position="91"/>
    </location>
</feature>
<comment type="similarity">
    <text evidence="2">Belongs to the 2H phosphoesterase superfamily. ThpR family.</text>
</comment>
<dbReference type="EC" id="3.1.4.58" evidence="2"/>
<dbReference type="PANTHER" id="PTHR35561">
    <property type="entry name" value="RNA 2',3'-CYCLIC PHOSPHODIESTERASE"/>
    <property type="match status" value="1"/>
</dbReference>
<feature type="short sequence motif" description="HXTX 1" evidence="2">
    <location>
        <begin position="91"/>
        <end position="94"/>
    </location>
</feature>
<dbReference type="InterPro" id="IPR009097">
    <property type="entry name" value="Cyclic_Pdiesterase"/>
</dbReference>
<evidence type="ECO:0000313" key="3">
    <source>
        <dbReference type="EMBL" id="CQR49289.1"/>
    </source>
</evidence>
<dbReference type="GO" id="GO:0004113">
    <property type="term" value="F:2',3'-cyclic-nucleotide 3'-phosphodiesterase activity"/>
    <property type="evidence" value="ECO:0007669"/>
    <property type="project" value="InterPro"/>
</dbReference>
<dbReference type="GO" id="GO:0008664">
    <property type="term" value="F:RNA 2',3'-cyclic 3'-phosphodiesterase activity"/>
    <property type="evidence" value="ECO:0007669"/>
    <property type="project" value="UniProtKB-EC"/>
</dbReference>
<dbReference type="AlphaFoldDB" id="A0A0D6JN37"/>
<protein>
    <recommendedName>
        <fullName evidence="2">RNA 2',3'-cyclic phosphodiesterase</fullName>
        <shortName evidence="2">RNA 2',3'-CPDase</shortName>
        <ecNumber evidence="2">3.1.4.58</ecNumber>
    </recommendedName>
</protein>
<evidence type="ECO:0000256" key="1">
    <source>
        <dbReference type="ARBA" id="ARBA00022801"/>
    </source>
</evidence>
<accession>A0A0D6JN37</accession>
<proteinExistence type="inferred from homology"/>